<gene>
    <name evidence="1" type="ORF">GM658_17270</name>
</gene>
<accession>A0A6L6QJS6</accession>
<dbReference type="InterPro" id="IPR005358">
    <property type="entry name" value="Puta_zinc/iron-chelating_dom"/>
</dbReference>
<dbReference type="AlphaFoldDB" id="A0A6L6QJS6"/>
<organism evidence="1 2">
    <name type="scientific">Massilia eburnea</name>
    <dbReference type="NCBI Taxonomy" id="1776165"/>
    <lineage>
        <taxon>Bacteria</taxon>
        <taxon>Pseudomonadati</taxon>
        <taxon>Pseudomonadota</taxon>
        <taxon>Betaproteobacteria</taxon>
        <taxon>Burkholderiales</taxon>
        <taxon>Oxalobacteraceae</taxon>
        <taxon>Telluria group</taxon>
        <taxon>Massilia</taxon>
    </lineage>
</organism>
<comment type="caution">
    <text evidence="1">The sequence shown here is derived from an EMBL/GenBank/DDBJ whole genome shotgun (WGS) entry which is preliminary data.</text>
</comment>
<name>A0A6L6QJS6_9BURK</name>
<sequence length="96" mass="10557">MSHCQNCGACCASFRVSFYWGEEVPAHLTIPITPHRAAMRGTDARPVRCIALEGEVGRQVGCSIYAQRSSTCREFTEYSPECNKARALHGIAPLAR</sequence>
<protein>
    <submittedName>
        <fullName evidence="1">YkgJ family cysteine cluster protein</fullName>
    </submittedName>
</protein>
<proteinExistence type="predicted"/>
<reference evidence="1 2" key="1">
    <citation type="submission" date="2019-11" db="EMBL/GenBank/DDBJ databases">
        <title>Type strains purchased from KCTC, JCM and DSMZ.</title>
        <authorList>
            <person name="Lu H."/>
        </authorList>
    </citation>
    <scope>NUCLEOTIDE SEQUENCE [LARGE SCALE GENOMIC DNA]</scope>
    <source>
        <strain evidence="1 2">JCM 31587</strain>
    </source>
</reference>
<dbReference type="EMBL" id="WNKX01000013">
    <property type="protein sequence ID" value="MTW12360.1"/>
    <property type="molecule type" value="Genomic_DNA"/>
</dbReference>
<evidence type="ECO:0000313" key="1">
    <source>
        <dbReference type="EMBL" id="MTW12360.1"/>
    </source>
</evidence>
<dbReference type="Pfam" id="PF03692">
    <property type="entry name" value="CxxCxxCC"/>
    <property type="match status" value="1"/>
</dbReference>
<dbReference type="RefSeq" id="WP_155455297.1">
    <property type="nucleotide sequence ID" value="NZ_WNKX01000013.1"/>
</dbReference>
<keyword evidence="2" id="KW-1185">Reference proteome</keyword>
<dbReference type="Proteomes" id="UP000472320">
    <property type="component" value="Unassembled WGS sequence"/>
</dbReference>
<evidence type="ECO:0000313" key="2">
    <source>
        <dbReference type="Proteomes" id="UP000472320"/>
    </source>
</evidence>
<dbReference type="OrthoDB" id="196483at2"/>